<protein>
    <submittedName>
        <fullName evidence="5">Helix-turn-helix transcriptional regulator</fullName>
    </submittedName>
</protein>
<proteinExistence type="predicted"/>
<dbReference type="Gene3D" id="2.10.109.10">
    <property type="entry name" value="Umud Fragment, subunit A"/>
    <property type="match status" value="1"/>
</dbReference>
<dbReference type="Pfam" id="PF00717">
    <property type="entry name" value="Peptidase_S24"/>
    <property type="match status" value="1"/>
</dbReference>
<dbReference type="InterPro" id="IPR001387">
    <property type="entry name" value="Cro/C1-type_HTH"/>
</dbReference>
<evidence type="ECO:0000313" key="6">
    <source>
        <dbReference type="Proteomes" id="UP000285324"/>
    </source>
</evidence>
<dbReference type="InterPro" id="IPR036286">
    <property type="entry name" value="LexA/Signal_pep-like_sf"/>
</dbReference>
<dbReference type="OrthoDB" id="9788236at2"/>
<dbReference type="CDD" id="cd00093">
    <property type="entry name" value="HTH_XRE"/>
    <property type="match status" value="1"/>
</dbReference>
<organism evidence="5 6">
    <name type="scientific">Alcaligenes xylosoxydans xylosoxydans</name>
    <name type="common">Achromobacter xylosoxidans</name>
    <dbReference type="NCBI Taxonomy" id="85698"/>
    <lineage>
        <taxon>Bacteria</taxon>
        <taxon>Pseudomonadati</taxon>
        <taxon>Pseudomonadota</taxon>
        <taxon>Betaproteobacteria</taxon>
        <taxon>Burkholderiales</taxon>
        <taxon>Alcaligenaceae</taxon>
        <taxon>Achromobacter</taxon>
    </lineage>
</organism>
<sequence>MRVAADTSVATLPHMAKASPQIEQWQLEDAQRLKELFKERARLNQTEFGVRYEIGNQGYVWQLMNGRRPLNIDTVKKFANGLGCSIDEISPTLAKRVAEASTHLSTSGDNTEFIAVRRLDVRLSAGHGQLVTSEDELSRLSFRADFLRSVGATPDHTVSVSVKGDSMEPLIPDGSTILVNRDNTTIVNGKVYAIRKHEELLVKRLYRGNGGFIARSENPAGGYPDLHLNEADPEIEIIGRAFWVGFKL</sequence>
<dbReference type="EMBL" id="QVXO01000065">
    <property type="protein sequence ID" value="RPJ88431.1"/>
    <property type="molecule type" value="Genomic_DNA"/>
</dbReference>
<dbReference type="Proteomes" id="UP000285324">
    <property type="component" value="Unassembled WGS sequence"/>
</dbReference>
<keyword evidence="1" id="KW-0805">Transcription regulation</keyword>
<feature type="domain" description="HTH cro/C1-type" evidence="4">
    <location>
        <begin position="33"/>
        <end position="89"/>
    </location>
</feature>
<dbReference type="GO" id="GO:0003677">
    <property type="term" value="F:DNA binding"/>
    <property type="evidence" value="ECO:0007669"/>
    <property type="project" value="UniProtKB-KW"/>
</dbReference>
<dbReference type="InterPro" id="IPR010982">
    <property type="entry name" value="Lambda_DNA-bd_dom_sf"/>
</dbReference>
<reference evidence="5 6" key="1">
    <citation type="submission" date="2018-08" db="EMBL/GenBank/DDBJ databases">
        <title>Achromobacter xylosoxidans Genome sequencing and assembly.</title>
        <authorList>
            <person name="Wang R."/>
            <person name="Rensing C."/>
            <person name="Li Y."/>
        </authorList>
    </citation>
    <scope>NUCLEOTIDE SEQUENCE [LARGE SCALE GENOMIC DNA]</scope>
    <source>
        <strain evidence="5 6">GD003A</strain>
    </source>
</reference>
<dbReference type="InterPro" id="IPR039418">
    <property type="entry name" value="LexA-like"/>
</dbReference>
<dbReference type="PROSITE" id="PS50943">
    <property type="entry name" value="HTH_CROC1"/>
    <property type="match status" value="1"/>
</dbReference>
<comment type="caution">
    <text evidence="5">The sequence shown here is derived from an EMBL/GenBank/DDBJ whole genome shotgun (WGS) entry which is preliminary data.</text>
</comment>
<evidence type="ECO:0000256" key="2">
    <source>
        <dbReference type="ARBA" id="ARBA00023125"/>
    </source>
</evidence>
<gene>
    <name evidence="5" type="ORF">DY367_27885</name>
</gene>
<dbReference type="CDD" id="cd06529">
    <property type="entry name" value="S24_LexA-like"/>
    <property type="match status" value="1"/>
</dbReference>
<dbReference type="PANTHER" id="PTHR40661:SF3">
    <property type="entry name" value="FELS-1 PROPHAGE TRANSCRIPTIONAL REGULATOR"/>
    <property type="match status" value="1"/>
</dbReference>
<name>A0A424W5F7_ALCXX</name>
<accession>A0A424W5F7</accession>
<evidence type="ECO:0000259" key="4">
    <source>
        <dbReference type="PROSITE" id="PS50943"/>
    </source>
</evidence>
<evidence type="ECO:0000256" key="1">
    <source>
        <dbReference type="ARBA" id="ARBA00023015"/>
    </source>
</evidence>
<dbReference type="SUPFAM" id="SSF51306">
    <property type="entry name" value="LexA/Signal peptidase"/>
    <property type="match status" value="1"/>
</dbReference>
<evidence type="ECO:0000256" key="3">
    <source>
        <dbReference type="ARBA" id="ARBA00023163"/>
    </source>
</evidence>
<dbReference type="RefSeq" id="WP_118934439.1">
    <property type="nucleotide sequence ID" value="NZ_CP061008.1"/>
</dbReference>
<dbReference type="PANTHER" id="PTHR40661">
    <property type="match status" value="1"/>
</dbReference>
<dbReference type="InterPro" id="IPR015927">
    <property type="entry name" value="Peptidase_S24_S26A/B/C"/>
</dbReference>
<keyword evidence="2" id="KW-0238">DNA-binding</keyword>
<dbReference type="SUPFAM" id="SSF47413">
    <property type="entry name" value="lambda repressor-like DNA-binding domains"/>
    <property type="match status" value="1"/>
</dbReference>
<dbReference type="Gene3D" id="1.10.260.40">
    <property type="entry name" value="lambda repressor-like DNA-binding domains"/>
    <property type="match status" value="1"/>
</dbReference>
<keyword evidence="3" id="KW-0804">Transcription</keyword>
<dbReference type="AlphaFoldDB" id="A0A424W5F7"/>
<evidence type="ECO:0000313" key="5">
    <source>
        <dbReference type="EMBL" id="RPJ88431.1"/>
    </source>
</evidence>